<evidence type="ECO:0000256" key="2">
    <source>
        <dbReference type="SAM" id="Phobius"/>
    </source>
</evidence>
<dbReference type="AlphaFoldDB" id="A0A1L7RJ34"/>
<organism evidence="3">
    <name type="scientific">Actinomyces succiniciruminis</name>
    <dbReference type="NCBI Taxonomy" id="1522002"/>
    <lineage>
        <taxon>Bacteria</taxon>
        <taxon>Bacillati</taxon>
        <taxon>Actinomycetota</taxon>
        <taxon>Actinomycetes</taxon>
        <taxon>Actinomycetales</taxon>
        <taxon>Actinomycetaceae</taxon>
        <taxon>Actinomyces</taxon>
    </lineage>
</organism>
<sequence>MGTQPTVARSSRGRRGYSGYAPPLRSGGSFRVAVRLELAKLRRLRTMPIVIVLGVTAVAFAAPLSASSRAGLADPAAHPWEGILLQYALVNALFSPILVAVLASRLTDIEHASGGWYLSATAGLTPGRLCRAKFAALALMLVPVLALQTLALIVAACAAGATVPLSIGMWAGYTTLLIGVDLAMCALHVLLAAVLDNQLACVGLGLVGAFIGVYMFLAPAWLARLLPWGYWAMICPISQGGPGDLMVARPPLGWIAGFLGLATACFYAITSRLDRIER</sequence>
<dbReference type="Pfam" id="PF12730">
    <property type="entry name" value="ABC2_membrane_4"/>
    <property type="match status" value="1"/>
</dbReference>
<feature type="transmembrane region" description="Helical" evidence="2">
    <location>
        <begin position="167"/>
        <end position="192"/>
    </location>
</feature>
<feature type="transmembrane region" description="Helical" evidence="2">
    <location>
        <begin position="84"/>
        <end position="103"/>
    </location>
</feature>
<dbReference type="EMBL" id="LK995525">
    <property type="protein sequence ID" value="CED91876.1"/>
    <property type="molecule type" value="Genomic_DNA"/>
</dbReference>
<keyword evidence="2" id="KW-0812">Transmembrane</keyword>
<accession>A0A1L7RJ34</accession>
<evidence type="ECO:0000256" key="1">
    <source>
        <dbReference type="SAM" id="MobiDB-lite"/>
    </source>
</evidence>
<keyword evidence="2" id="KW-0472">Membrane</keyword>
<proteinExistence type="predicted"/>
<feature type="region of interest" description="Disordered" evidence="1">
    <location>
        <begin position="1"/>
        <end position="20"/>
    </location>
</feature>
<feature type="transmembrane region" description="Helical" evidence="2">
    <location>
        <begin position="199"/>
        <end position="223"/>
    </location>
</feature>
<dbReference type="RefSeq" id="WP_244671651.1">
    <property type="nucleotide sequence ID" value="NZ_LK995525.1"/>
</dbReference>
<feature type="transmembrane region" description="Helical" evidence="2">
    <location>
        <begin position="44"/>
        <end position="64"/>
    </location>
</feature>
<feature type="transmembrane region" description="Helical" evidence="2">
    <location>
        <begin position="252"/>
        <end position="270"/>
    </location>
</feature>
<gene>
    <name evidence="3" type="ORF">AAM4_2044</name>
</gene>
<name>A0A1L7RJ34_9ACTO</name>
<evidence type="ECO:0000313" key="3">
    <source>
        <dbReference type="EMBL" id="CED91876.1"/>
    </source>
</evidence>
<reference evidence="3" key="1">
    <citation type="submission" date="2014-07" db="EMBL/GenBank/DDBJ databases">
        <authorList>
            <person name="Zhang J.E."/>
            <person name="Yang H."/>
            <person name="Guo J."/>
            <person name="Deng Z."/>
            <person name="Luo H."/>
            <person name="Luo M."/>
            <person name="Zhao B."/>
        </authorList>
    </citation>
    <scope>NUCLEOTIDE SEQUENCE</scope>
    <source>
        <strain evidence="3">AM4</strain>
    </source>
</reference>
<keyword evidence="2" id="KW-1133">Transmembrane helix</keyword>
<feature type="transmembrane region" description="Helical" evidence="2">
    <location>
        <begin position="134"/>
        <end position="161"/>
    </location>
</feature>
<protein>
    <submittedName>
        <fullName evidence="3">ABC-2 transporter protein</fullName>
    </submittedName>
</protein>